<keyword evidence="1" id="KW-0472">Membrane</keyword>
<organism evidence="2 3">
    <name type="scientific">Aquimixticola soesokkakensis</name>
    <dbReference type="NCBI Taxonomy" id="1519096"/>
    <lineage>
        <taxon>Bacteria</taxon>
        <taxon>Pseudomonadati</taxon>
        <taxon>Pseudomonadota</taxon>
        <taxon>Alphaproteobacteria</taxon>
        <taxon>Rhodobacterales</taxon>
        <taxon>Paracoccaceae</taxon>
        <taxon>Aquimixticola</taxon>
    </lineage>
</organism>
<dbReference type="OrthoDB" id="7851333at2"/>
<dbReference type="EMBL" id="FWFS01000001">
    <property type="protein sequence ID" value="SLN21103.1"/>
    <property type="molecule type" value="Genomic_DNA"/>
</dbReference>
<keyword evidence="3" id="KW-1185">Reference proteome</keyword>
<protein>
    <submittedName>
        <fullName evidence="2">Uncharacterized protein</fullName>
    </submittedName>
</protein>
<evidence type="ECO:0000256" key="1">
    <source>
        <dbReference type="SAM" id="Phobius"/>
    </source>
</evidence>
<dbReference type="AlphaFoldDB" id="A0A1Y5RMR0"/>
<proteinExistence type="predicted"/>
<dbReference type="RefSeq" id="WP_085835287.1">
    <property type="nucleotide sequence ID" value="NZ_FWFS01000001.1"/>
</dbReference>
<feature type="transmembrane region" description="Helical" evidence="1">
    <location>
        <begin position="12"/>
        <end position="31"/>
    </location>
</feature>
<evidence type="ECO:0000313" key="2">
    <source>
        <dbReference type="EMBL" id="SLN21103.1"/>
    </source>
</evidence>
<dbReference type="Proteomes" id="UP000193862">
    <property type="component" value="Unassembled WGS sequence"/>
</dbReference>
<accession>A0A1Y5RMR0</accession>
<gene>
    <name evidence="2" type="ORF">AQS8620_00579</name>
</gene>
<evidence type="ECO:0000313" key="3">
    <source>
        <dbReference type="Proteomes" id="UP000193862"/>
    </source>
</evidence>
<feature type="transmembrane region" description="Helical" evidence="1">
    <location>
        <begin position="37"/>
        <end position="56"/>
    </location>
</feature>
<reference evidence="2 3" key="1">
    <citation type="submission" date="2017-03" db="EMBL/GenBank/DDBJ databases">
        <authorList>
            <person name="Afonso C.L."/>
            <person name="Miller P.J."/>
            <person name="Scott M.A."/>
            <person name="Spackman E."/>
            <person name="Goraichik I."/>
            <person name="Dimitrov K.M."/>
            <person name="Suarez D.L."/>
            <person name="Swayne D.E."/>
        </authorList>
    </citation>
    <scope>NUCLEOTIDE SEQUENCE [LARGE SCALE GENOMIC DNA]</scope>
    <source>
        <strain evidence="2 3">CECT 8620</strain>
    </source>
</reference>
<name>A0A1Y5RMR0_9RHOB</name>
<sequence length="169" mass="18523">MIRAELARRLKRFAEPLGAFAGALLCLWAALTTFGVTRWVMAVFALAALCFGLVALQRALFRARGVGTGLVEVDEGMLRYMSAFDGGEVEITAIDSLWLLPAQRGAAHWQVEGKEGSRLRIPVDAAGADQLFDVFAQLPGIETGRMLRQLRDAPDTPVVIWSSRRVTLH</sequence>
<keyword evidence="1" id="KW-0812">Transmembrane</keyword>
<keyword evidence="1" id="KW-1133">Transmembrane helix</keyword>